<comment type="caution">
    <text evidence="1">The sequence shown here is derived from an EMBL/GenBank/DDBJ whole genome shotgun (WGS) entry which is preliminary data.</text>
</comment>
<evidence type="ECO:0000313" key="2">
    <source>
        <dbReference type="Proteomes" id="UP001082899"/>
    </source>
</evidence>
<proteinExistence type="predicted"/>
<protein>
    <recommendedName>
        <fullName evidence="3">Type III secretion system protein</fullName>
    </recommendedName>
</protein>
<gene>
    <name evidence="1" type="ORF">OVY01_08540</name>
</gene>
<evidence type="ECO:0000313" key="1">
    <source>
        <dbReference type="EMBL" id="MCY0387280.1"/>
    </source>
</evidence>
<dbReference type="RefSeq" id="WP_267847034.1">
    <property type="nucleotide sequence ID" value="NZ_JAPMXC010000001.1"/>
</dbReference>
<reference evidence="1" key="1">
    <citation type="submission" date="2022-11" db="EMBL/GenBank/DDBJ databases">
        <title>Robbsia betulipollinis sp. nov., isolated from pollen of birch (Betula pendula).</title>
        <authorList>
            <person name="Shi H."/>
            <person name="Ambika Manirajan B."/>
            <person name="Ratering S."/>
            <person name="Geissler-Plaum R."/>
            <person name="Schnell S."/>
        </authorList>
    </citation>
    <scope>NUCLEOTIDE SEQUENCE</scope>
    <source>
        <strain evidence="1">Bb-Pol-6</strain>
    </source>
</reference>
<name>A0ABT3ZL66_9BURK</name>
<dbReference type="EMBL" id="JAPMXC010000001">
    <property type="protein sequence ID" value="MCY0387280.1"/>
    <property type="molecule type" value="Genomic_DNA"/>
</dbReference>
<accession>A0ABT3ZL66</accession>
<evidence type="ECO:0008006" key="3">
    <source>
        <dbReference type="Google" id="ProtNLM"/>
    </source>
</evidence>
<organism evidence="1 2">
    <name type="scientific">Robbsia betulipollinis</name>
    <dbReference type="NCBI Taxonomy" id="2981849"/>
    <lineage>
        <taxon>Bacteria</taxon>
        <taxon>Pseudomonadati</taxon>
        <taxon>Pseudomonadota</taxon>
        <taxon>Betaproteobacteria</taxon>
        <taxon>Burkholderiales</taxon>
        <taxon>Burkholderiaceae</taxon>
        <taxon>Robbsia</taxon>
    </lineage>
</organism>
<sequence length="248" mass="26235">MNAPVLLELARRATWPPSVAARLDAFERLASHDVHPSRCAHPAAQTAQTAQTALASFGASGRAIWHRHRSRALRAEQPLLARALPATLPADLLRLVLLEPAALSRLADAGGVVLLAPGIGATIARDAVALLRHALGEPLYQFAIHAARTHHPGLAASRQWQAEESASRFVARIAPLGWSVIDAALGAADPGVLARVALKRAPVAADAQTLAVAPSPLPAFTAREALTLIDTLLSHFEPAWFSSFNAIR</sequence>
<dbReference type="Proteomes" id="UP001082899">
    <property type="component" value="Unassembled WGS sequence"/>
</dbReference>
<keyword evidence="2" id="KW-1185">Reference proteome</keyword>